<keyword evidence="3 8" id="KW-0813">Transport</keyword>
<evidence type="ECO:0000256" key="7">
    <source>
        <dbReference type="ARBA" id="ARBA00023136"/>
    </source>
</evidence>
<dbReference type="GO" id="GO:0005886">
    <property type="term" value="C:plasma membrane"/>
    <property type="evidence" value="ECO:0007669"/>
    <property type="project" value="UniProtKB-SubCell"/>
</dbReference>
<dbReference type="GO" id="GO:0055085">
    <property type="term" value="P:transmembrane transport"/>
    <property type="evidence" value="ECO:0007669"/>
    <property type="project" value="InterPro"/>
</dbReference>
<dbReference type="STRING" id="665126.ABB55_23795"/>
<keyword evidence="11" id="KW-1185">Reference proteome</keyword>
<dbReference type="SUPFAM" id="SSF161098">
    <property type="entry name" value="MetI-like"/>
    <property type="match status" value="1"/>
</dbReference>
<dbReference type="EMBL" id="LJYW01000001">
    <property type="protein sequence ID" value="KPL54869.1"/>
    <property type="molecule type" value="Genomic_DNA"/>
</dbReference>
<dbReference type="PANTHER" id="PTHR42929">
    <property type="entry name" value="INNER MEMBRANE ABC TRANSPORTER PERMEASE PROTEIN YDCU-RELATED-RELATED"/>
    <property type="match status" value="1"/>
</dbReference>
<dbReference type="Proteomes" id="UP000048984">
    <property type="component" value="Unassembled WGS sequence"/>
</dbReference>
<evidence type="ECO:0000256" key="3">
    <source>
        <dbReference type="ARBA" id="ARBA00022448"/>
    </source>
</evidence>
<organism evidence="10 11">
    <name type="scientific">Prosthecodimorpha hirschii</name>
    <dbReference type="NCBI Taxonomy" id="665126"/>
    <lineage>
        <taxon>Bacteria</taxon>
        <taxon>Pseudomonadati</taxon>
        <taxon>Pseudomonadota</taxon>
        <taxon>Alphaproteobacteria</taxon>
        <taxon>Hyphomicrobiales</taxon>
        <taxon>Ancalomicrobiaceae</taxon>
        <taxon>Prosthecodimorpha</taxon>
    </lineage>
</organism>
<comment type="subcellular location">
    <subcellularLocation>
        <location evidence="1 8">Cell membrane</location>
        <topology evidence="1 8">Multi-pass membrane protein</topology>
    </subcellularLocation>
</comment>
<feature type="transmembrane region" description="Helical" evidence="8">
    <location>
        <begin position="212"/>
        <end position="231"/>
    </location>
</feature>
<evidence type="ECO:0000313" key="11">
    <source>
        <dbReference type="Proteomes" id="UP000048984"/>
    </source>
</evidence>
<accession>A0A0P6VQ05</accession>
<evidence type="ECO:0000256" key="5">
    <source>
        <dbReference type="ARBA" id="ARBA00022692"/>
    </source>
</evidence>
<evidence type="ECO:0000259" key="9">
    <source>
        <dbReference type="PROSITE" id="PS50928"/>
    </source>
</evidence>
<keyword evidence="4" id="KW-1003">Cell membrane</keyword>
<dbReference type="PANTHER" id="PTHR42929:SF1">
    <property type="entry name" value="INNER MEMBRANE ABC TRANSPORTER PERMEASE PROTEIN YDCU-RELATED"/>
    <property type="match status" value="1"/>
</dbReference>
<evidence type="ECO:0000256" key="1">
    <source>
        <dbReference type="ARBA" id="ARBA00004651"/>
    </source>
</evidence>
<dbReference type="Pfam" id="PF00528">
    <property type="entry name" value="BPD_transp_1"/>
    <property type="match status" value="1"/>
</dbReference>
<evidence type="ECO:0000313" key="10">
    <source>
        <dbReference type="EMBL" id="KPL54869.1"/>
    </source>
</evidence>
<comment type="similarity">
    <text evidence="2">Belongs to the binding-protein-dependent transport system permease family. CysTW subfamily.</text>
</comment>
<sequence length="346" mass="38945">MRKLVDAYGAGITTVLLLLVAIWTLGMVIAPQATMLDQSLWSLERGTADLTVEIDRTYNELSTAKYDYEHSKDAEARLALDIRIQGLTQKIAELELKEKRPDKVYGLQNYTRMTDIHLQIFMKTIFYAVMVTLLALVVCYPVAYMAALASSGLRATLLLLALVIPYALNELLRIYAWLMILDYQGVINGVLEWFGVTDLAARRWIPFLESPAAVFMAMVYTYVLFMVFPIYNTLETLDRNQIEAARDLGASVPRIHARVIIPHAKPGIAVGCIMTFMLSAGSYSVPQIMTRGQGGDWFSQLVYRQFFEANNWNIGAAYAFSLLAACMVFVFLVMTVFGIRLKDIAR</sequence>
<name>A0A0P6VQ05_9HYPH</name>
<evidence type="ECO:0000256" key="6">
    <source>
        <dbReference type="ARBA" id="ARBA00022989"/>
    </source>
</evidence>
<dbReference type="OrthoDB" id="9807047at2"/>
<reference evidence="10 11" key="1">
    <citation type="submission" date="2015-09" db="EMBL/GenBank/DDBJ databases">
        <authorList>
            <person name="Jackson K.R."/>
            <person name="Lunt B.L."/>
            <person name="Fisher J.N.B."/>
            <person name="Gardner A.V."/>
            <person name="Bailey M.E."/>
            <person name="Deus L.M."/>
            <person name="Earl A.S."/>
            <person name="Gibby P.D."/>
            <person name="Hartmann K.A."/>
            <person name="Liu J.E."/>
            <person name="Manci A.M."/>
            <person name="Nielsen D.A."/>
            <person name="Solomon M.B."/>
            <person name="Breakwell D.P."/>
            <person name="Burnett S.H."/>
            <person name="Grose J.H."/>
        </authorList>
    </citation>
    <scope>NUCLEOTIDE SEQUENCE [LARGE SCALE GENOMIC DNA]</scope>
    <source>
        <strain evidence="10 11">16</strain>
    </source>
</reference>
<evidence type="ECO:0000256" key="2">
    <source>
        <dbReference type="ARBA" id="ARBA00007069"/>
    </source>
</evidence>
<evidence type="ECO:0000256" key="8">
    <source>
        <dbReference type="RuleBase" id="RU363032"/>
    </source>
</evidence>
<feature type="transmembrane region" description="Helical" evidence="8">
    <location>
        <begin position="316"/>
        <end position="339"/>
    </location>
</feature>
<keyword evidence="5 8" id="KW-0812">Transmembrane</keyword>
<protein>
    <submittedName>
        <fullName evidence="10">Spermidine/putrescine ABC transporter</fullName>
    </submittedName>
</protein>
<dbReference type="CDD" id="cd06261">
    <property type="entry name" value="TM_PBP2"/>
    <property type="match status" value="1"/>
</dbReference>
<dbReference type="InterPro" id="IPR035906">
    <property type="entry name" value="MetI-like_sf"/>
</dbReference>
<feature type="domain" description="ABC transmembrane type-1" evidence="9">
    <location>
        <begin position="121"/>
        <end position="335"/>
    </location>
</feature>
<dbReference type="Gene3D" id="1.10.3720.10">
    <property type="entry name" value="MetI-like"/>
    <property type="match status" value="1"/>
</dbReference>
<proteinExistence type="inferred from homology"/>
<feature type="transmembrane region" description="Helical" evidence="8">
    <location>
        <begin position="151"/>
        <end position="168"/>
    </location>
</feature>
<keyword evidence="7 8" id="KW-0472">Membrane</keyword>
<comment type="caution">
    <text evidence="10">The sequence shown here is derived from an EMBL/GenBank/DDBJ whole genome shotgun (WGS) entry which is preliminary data.</text>
</comment>
<dbReference type="InterPro" id="IPR000515">
    <property type="entry name" value="MetI-like"/>
</dbReference>
<dbReference type="PROSITE" id="PS50928">
    <property type="entry name" value="ABC_TM1"/>
    <property type="match status" value="1"/>
</dbReference>
<reference evidence="10 11" key="2">
    <citation type="submission" date="2015-10" db="EMBL/GenBank/DDBJ databases">
        <title>Draft Genome Sequence of Prosthecomicrobium hirschii ATCC 27832.</title>
        <authorList>
            <person name="Daniel J."/>
            <person name="Givan S.A."/>
            <person name="Brun Y.V."/>
            <person name="Brown P.J."/>
        </authorList>
    </citation>
    <scope>NUCLEOTIDE SEQUENCE [LARGE SCALE GENOMIC DNA]</scope>
    <source>
        <strain evidence="10 11">16</strain>
    </source>
</reference>
<dbReference type="RefSeq" id="WP_054361035.1">
    <property type="nucleotide sequence ID" value="NZ_JAPCYQ010000001.1"/>
</dbReference>
<keyword evidence="6 8" id="KW-1133">Transmembrane helix</keyword>
<dbReference type="AlphaFoldDB" id="A0A0P6VQ05"/>
<feature type="transmembrane region" description="Helical" evidence="8">
    <location>
        <begin position="125"/>
        <end position="144"/>
    </location>
</feature>
<gene>
    <name evidence="10" type="ORF">ABB55_23795</name>
</gene>
<feature type="transmembrane region" description="Helical" evidence="8">
    <location>
        <begin position="7"/>
        <end position="30"/>
    </location>
</feature>
<evidence type="ECO:0000256" key="4">
    <source>
        <dbReference type="ARBA" id="ARBA00022475"/>
    </source>
</evidence>